<feature type="transmembrane region" description="Helical" evidence="7">
    <location>
        <begin position="214"/>
        <end position="233"/>
    </location>
</feature>
<dbReference type="PROSITE" id="PS50928">
    <property type="entry name" value="ABC_TM1"/>
    <property type="match status" value="1"/>
</dbReference>
<reference evidence="9 10" key="1">
    <citation type="submission" date="2022-08" db="EMBL/GenBank/DDBJ databases">
        <authorList>
            <person name="Li F."/>
        </authorList>
    </citation>
    <scope>NUCLEOTIDE SEQUENCE [LARGE SCALE GENOMIC DNA]</scope>
    <source>
        <strain evidence="9 10">10F1B-8-1</strain>
    </source>
</reference>
<comment type="similarity">
    <text evidence="7">Belongs to the binding-protein-dependent transport system permease family.</text>
</comment>
<evidence type="ECO:0000313" key="10">
    <source>
        <dbReference type="Proteomes" id="UP001205337"/>
    </source>
</evidence>
<dbReference type="SUPFAM" id="SSF161098">
    <property type="entry name" value="MetI-like"/>
    <property type="match status" value="1"/>
</dbReference>
<sequence>MAASPEYLTGDSVVRGGAAGPTPDPHVTGEAAALVAVSAYGSSAVERRRRGGTPWRWVLGAILPAVLLALWWAASHLGWVPVFKLPTPESVVLAAVDLAQRGVLWEYIGISTQRVLLGFLIGSVVGLALGSLVGLSRLADSFLSPTIGAARAVPSLAWVPLLVLYLGFGEDSKVTLVAIGAVFPVYTTVAGALRHVDPHLVELGRAYGFHGLRLLSAVQLPAVIPAIVSGLRLALAQAWLFLVAAELLGSTMGLGFLLIESQNNGRIDRLFLAIIVLAVLGKITDTLVGLLERQLLKRWG</sequence>
<keyword evidence="2 7" id="KW-0813">Transport</keyword>
<evidence type="ECO:0000256" key="5">
    <source>
        <dbReference type="ARBA" id="ARBA00022989"/>
    </source>
</evidence>
<dbReference type="PANTHER" id="PTHR30151:SF39">
    <property type="entry name" value="ABC TRANSPORTER PERMEASE PROTEIN"/>
    <property type="match status" value="1"/>
</dbReference>
<keyword evidence="10" id="KW-1185">Reference proteome</keyword>
<feature type="domain" description="ABC transmembrane type-1" evidence="8">
    <location>
        <begin position="104"/>
        <end position="288"/>
    </location>
</feature>
<dbReference type="Proteomes" id="UP001205337">
    <property type="component" value="Unassembled WGS sequence"/>
</dbReference>
<evidence type="ECO:0000256" key="3">
    <source>
        <dbReference type="ARBA" id="ARBA00022475"/>
    </source>
</evidence>
<keyword evidence="4 7" id="KW-0812">Transmembrane</keyword>
<organism evidence="9 10">
    <name type="scientific">Protaetiibacter mangrovi</name>
    <dbReference type="NCBI Taxonomy" id="2970926"/>
    <lineage>
        <taxon>Bacteria</taxon>
        <taxon>Bacillati</taxon>
        <taxon>Actinomycetota</taxon>
        <taxon>Actinomycetes</taxon>
        <taxon>Micrococcales</taxon>
        <taxon>Microbacteriaceae</taxon>
        <taxon>Protaetiibacter</taxon>
    </lineage>
</organism>
<dbReference type="Gene3D" id="1.10.3720.10">
    <property type="entry name" value="MetI-like"/>
    <property type="match status" value="1"/>
</dbReference>
<proteinExistence type="inferred from homology"/>
<evidence type="ECO:0000256" key="4">
    <source>
        <dbReference type="ARBA" id="ARBA00022692"/>
    </source>
</evidence>
<comment type="subcellular location">
    <subcellularLocation>
        <location evidence="1 7">Cell membrane</location>
        <topology evidence="1 7">Multi-pass membrane protein</topology>
    </subcellularLocation>
</comment>
<protein>
    <submittedName>
        <fullName evidence="9">ABC transporter permease</fullName>
    </submittedName>
</protein>
<dbReference type="InterPro" id="IPR000515">
    <property type="entry name" value="MetI-like"/>
</dbReference>
<dbReference type="RefSeq" id="WP_258797067.1">
    <property type="nucleotide sequence ID" value="NZ_JANTHX010000003.1"/>
</dbReference>
<dbReference type="InterPro" id="IPR035906">
    <property type="entry name" value="MetI-like_sf"/>
</dbReference>
<feature type="transmembrane region" description="Helical" evidence="7">
    <location>
        <begin position="239"/>
        <end position="258"/>
    </location>
</feature>
<feature type="transmembrane region" description="Helical" evidence="7">
    <location>
        <begin position="270"/>
        <end position="291"/>
    </location>
</feature>
<comment type="caution">
    <text evidence="9">The sequence shown here is derived from an EMBL/GenBank/DDBJ whole genome shotgun (WGS) entry which is preliminary data.</text>
</comment>
<evidence type="ECO:0000313" key="9">
    <source>
        <dbReference type="EMBL" id="MCS0498194.1"/>
    </source>
</evidence>
<accession>A0ABT1ZBX2</accession>
<dbReference type="Pfam" id="PF00528">
    <property type="entry name" value="BPD_transp_1"/>
    <property type="match status" value="1"/>
</dbReference>
<keyword evidence="5 7" id="KW-1133">Transmembrane helix</keyword>
<evidence type="ECO:0000256" key="2">
    <source>
        <dbReference type="ARBA" id="ARBA00022448"/>
    </source>
</evidence>
<evidence type="ECO:0000256" key="7">
    <source>
        <dbReference type="RuleBase" id="RU363032"/>
    </source>
</evidence>
<evidence type="ECO:0000256" key="1">
    <source>
        <dbReference type="ARBA" id="ARBA00004651"/>
    </source>
</evidence>
<dbReference type="PANTHER" id="PTHR30151">
    <property type="entry name" value="ALKANE SULFONATE ABC TRANSPORTER-RELATED, MEMBRANE SUBUNIT"/>
    <property type="match status" value="1"/>
</dbReference>
<keyword evidence="6 7" id="KW-0472">Membrane</keyword>
<feature type="transmembrane region" description="Helical" evidence="7">
    <location>
        <begin position="174"/>
        <end position="193"/>
    </location>
</feature>
<keyword evidence="3" id="KW-1003">Cell membrane</keyword>
<feature type="transmembrane region" description="Helical" evidence="7">
    <location>
        <begin position="115"/>
        <end position="136"/>
    </location>
</feature>
<name>A0ABT1ZBX2_9MICO</name>
<gene>
    <name evidence="9" type="ORF">NUH29_01360</name>
</gene>
<dbReference type="CDD" id="cd06261">
    <property type="entry name" value="TM_PBP2"/>
    <property type="match status" value="1"/>
</dbReference>
<evidence type="ECO:0000256" key="6">
    <source>
        <dbReference type="ARBA" id="ARBA00023136"/>
    </source>
</evidence>
<feature type="transmembrane region" description="Helical" evidence="7">
    <location>
        <begin position="148"/>
        <end position="168"/>
    </location>
</feature>
<evidence type="ECO:0000259" key="8">
    <source>
        <dbReference type="PROSITE" id="PS50928"/>
    </source>
</evidence>
<feature type="transmembrane region" description="Helical" evidence="7">
    <location>
        <begin position="57"/>
        <end position="74"/>
    </location>
</feature>
<dbReference type="EMBL" id="JANTHX010000003">
    <property type="protein sequence ID" value="MCS0498194.1"/>
    <property type="molecule type" value="Genomic_DNA"/>
</dbReference>